<sequence length="127" mass="15013">MKLTLDTIIIFVQNVDKLKTFYVDILGLTIVEEFNKEWLLLQAGVCKIGLHKIPEEYLEANQESFKFDNNTKIVFEVGEDIYAIREDLIRKNVSLKEIKKFDNYDYLFCDGEDPEGNIFQLKQKRNR</sequence>
<dbReference type="Pfam" id="PF00903">
    <property type="entry name" value="Glyoxalase"/>
    <property type="match status" value="1"/>
</dbReference>
<keyword evidence="3" id="KW-1185">Reference proteome</keyword>
<dbReference type="InterPro" id="IPR029068">
    <property type="entry name" value="Glyas_Bleomycin-R_OHBP_Dase"/>
</dbReference>
<evidence type="ECO:0000259" key="1">
    <source>
        <dbReference type="PROSITE" id="PS51819"/>
    </source>
</evidence>
<accession>A0ABU5QIP6</accession>
<gene>
    <name evidence="2" type="ORF">VB264_03345</name>
</gene>
<protein>
    <submittedName>
        <fullName evidence="2">VOC family protein</fullName>
    </submittedName>
</protein>
<organism evidence="2 3">
    <name type="scientific">Arcicella aquatica</name>
    <dbReference type="NCBI Taxonomy" id="217141"/>
    <lineage>
        <taxon>Bacteria</taxon>
        <taxon>Pseudomonadati</taxon>
        <taxon>Bacteroidota</taxon>
        <taxon>Cytophagia</taxon>
        <taxon>Cytophagales</taxon>
        <taxon>Flectobacillaceae</taxon>
        <taxon>Arcicella</taxon>
    </lineage>
</organism>
<evidence type="ECO:0000313" key="3">
    <source>
        <dbReference type="Proteomes" id="UP001304671"/>
    </source>
</evidence>
<dbReference type="CDD" id="cd06587">
    <property type="entry name" value="VOC"/>
    <property type="match status" value="1"/>
</dbReference>
<dbReference type="EMBL" id="JAYFUL010000003">
    <property type="protein sequence ID" value="MEA5256805.1"/>
    <property type="molecule type" value="Genomic_DNA"/>
</dbReference>
<dbReference type="RefSeq" id="WP_323246756.1">
    <property type="nucleotide sequence ID" value="NZ_JAYFUL010000003.1"/>
</dbReference>
<dbReference type="Gene3D" id="3.10.180.10">
    <property type="entry name" value="2,3-Dihydroxybiphenyl 1,2-Dioxygenase, domain 1"/>
    <property type="match status" value="1"/>
</dbReference>
<feature type="domain" description="VOC" evidence="1">
    <location>
        <begin position="4"/>
        <end position="124"/>
    </location>
</feature>
<dbReference type="PROSITE" id="PS51819">
    <property type="entry name" value="VOC"/>
    <property type="match status" value="1"/>
</dbReference>
<reference evidence="2 3" key="1">
    <citation type="submission" date="2023-12" db="EMBL/GenBank/DDBJ databases">
        <title>Novel species of the genus Arcicella isolated from rivers.</title>
        <authorList>
            <person name="Lu H."/>
        </authorList>
    </citation>
    <scope>NUCLEOTIDE SEQUENCE [LARGE SCALE GENOMIC DNA]</scope>
    <source>
        <strain evidence="2 3">LMG 21963</strain>
    </source>
</reference>
<dbReference type="SUPFAM" id="SSF54593">
    <property type="entry name" value="Glyoxalase/Bleomycin resistance protein/Dihydroxybiphenyl dioxygenase"/>
    <property type="match status" value="1"/>
</dbReference>
<evidence type="ECO:0000313" key="2">
    <source>
        <dbReference type="EMBL" id="MEA5256805.1"/>
    </source>
</evidence>
<comment type="caution">
    <text evidence="2">The sequence shown here is derived from an EMBL/GenBank/DDBJ whole genome shotgun (WGS) entry which is preliminary data.</text>
</comment>
<proteinExistence type="predicted"/>
<name>A0ABU5QIP6_9BACT</name>
<dbReference type="InterPro" id="IPR004360">
    <property type="entry name" value="Glyas_Fos-R_dOase_dom"/>
</dbReference>
<dbReference type="InterPro" id="IPR037523">
    <property type="entry name" value="VOC_core"/>
</dbReference>
<dbReference type="Proteomes" id="UP001304671">
    <property type="component" value="Unassembled WGS sequence"/>
</dbReference>